<dbReference type="Proteomes" id="UP001608902">
    <property type="component" value="Unassembled WGS sequence"/>
</dbReference>
<evidence type="ECO:0000256" key="1">
    <source>
        <dbReference type="SAM" id="SignalP"/>
    </source>
</evidence>
<reference evidence="3 4" key="1">
    <citation type="submission" date="2024-08" db="EMBL/GenBank/DDBJ databases">
        <title>Gnathostoma spinigerum genome.</title>
        <authorList>
            <person name="Gonzalez-Bertolin B."/>
            <person name="Monzon S."/>
            <person name="Zaballos A."/>
            <person name="Jimenez P."/>
            <person name="Dekumyoy P."/>
            <person name="Varona S."/>
            <person name="Cuesta I."/>
            <person name="Sumanam S."/>
            <person name="Adisakwattana P."/>
            <person name="Gasser R.B."/>
            <person name="Hernandez-Gonzalez A."/>
            <person name="Young N.D."/>
            <person name="Perteguer M.J."/>
        </authorList>
    </citation>
    <scope>NUCLEOTIDE SEQUENCE [LARGE SCALE GENOMIC DNA]</scope>
    <source>
        <strain evidence="3">AL3</strain>
        <tissue evidence="3">Liver</tissue>
    </source>
</reference>
<feature type="domain" description="Abnormal cell migration protein 18-like fibronectin type I" evidence="2">
    <location>
        <begin position="177"/>
        <end position="243"/>
    </location>
</feature>
<feature type="domain" description="Abnormal cell migration protein 18-like fibronectin type I" evidence="2">
    <location>
        <begin position="40"/>
        <end position="93"/>
    </location>
</feature>
<organism evidence="3 4">
    <name type="scientific">Gnathostoma spinigerum</name>
    <dbReference type="NCBI Taxonomy" id="75299"/>
    <lineage>
        <taxon>Eukaryota</taxon>
        <taxon>Metazoa</taxon>
        <taxon>Ecdysozoa</taxon>
        <taxon>Nematoda</taxon>
        <taxon>Chromadorea</taxon>
        <taxon>Rhabditida</taxon>
        <taxon>Spirurina</taxon>
        <taxon>Gnathostomatomorpha</taxon>
        <taxon>Gnathostomatoidea</taxon>
        <taxon>Gnathostomatidae</taxon>
        <taxon>Gnathostoma</taxon>
    </lineage>
</organism>
<sequence length="365" mass="42113">MNLIRLLSSLCIIITLSFAAYDRRRCWSSGNNVPARWWEDGSMIDRGKFWYICNSGELKPMGCFSSTNERMEIGQSYTQNEYEMRCDLDPEGYLQFKFTACMSYGGQRHTVGETWNDERGMYWYSCDQDGPFLKANVGGCMTHDNTKRIKLGEEYEHNGYVYRCEKQYNGTIQMCSVGCSHNGVRYKVGEQWPDGDFIFYCKRTNGRCQKICVGCQYKNKRLYDGDRYEKGDTVYQCDVRPDKFSHTPVACIVQGDNGEKVHKIIGCRWNKDLPNGKVEQKCIYDKNTDSVSVKTSGCVFVWKGYDTLFLKPRTYTIWNQLIGGEPLVVACRDNGYDQQPTIDTFKVDDMIYRTIGLKYAAPTAK</sequence>
<evidence type="ECO:0000313" key="3">
    <source>
        <dbReference type="EMBL" id="MFH4973810.1"/>
    </source>
</evidence>
<dbReference type="InterPro" id="IPR040282">
    <property type="entry name" value="Mig-18-like"/>
</dbReference>
<dbReference type="EMBL" id="JBGFUD010000147">
    <property type="protein sequence ID" value="MFH4973810.1"/>
    <property type="molecule type" value="Genomic_DNA"/>
</dbReference>
<evidence type="ECO:0000259" key="2">
    <source>
        <dbReference type="Pfam" id="PF23003"/>
    </source>
</evidence>
<evidence type="ECO:0000313" key="4">
    <source>
        <dbReference type="Proteomes" id="UP001608902"/>
    </source>
</evidence>
<dbReference type="PANTHER" id="PTHR35572">
    <property type="entry name" value="PROTEIN CBG04538-RELATED"/>
    <property type="match status" value="1"/>
</dbReference>
<feature type="domain" description="Abnormal cell migration protein 18-like fibronectin type I" evidence="2">
    <location>
        <begin position="99"/>
        <end position="171"/>
    </location>
</feature>
<dbReference type="InterPro" id="IPR055119">
    <property type="entry name" value="Mig18_Fn1"/>
</dbReference>
<protein>
    <recommendedName>
        <fullName evidence="2">Abnormal cell migration protein 18-like fibronectin type I domain-containing protein</fullName>
    </recommendedName>
</protein>
<proteinExistence type="predicted"/>
<dbReference type="PANTHER" id="PTHR35572:SF4">
    <property type="entry name" value="PROTEIN CBG15747"/>
    <property type="match status" value="1"/>
</dbReference>
<feature type="signal peptide" evidence="1">
    <location>
        <begin position="1"/>
        <end position="19"/>
    </location>
</feature>
<comment type="caution">
    <text evidence="3">The sequence shown here is derived from an EMBL/GenBank/DDBJ whole genome shotgun (WGS) entry which is preliminary data.</text>
</comment>
<gene>
    <name evidence="3" type="ORF">AB6A40_000519</name>
</gene>
<accession>A0ABD6E376</accession>
<dbReference type="AlphaFoldDB" id="A0ABD6E376"/>
<name>A0ABD6E376_9BILA</name>
<dbReference type="Pfam" id="PF23003">
    <property type="entry name" value="Fn1_2"/>
    <property type="match status" value="3"/>
</dbReference>
<keyword evidence="1" id="KW-0732">Signal</keyword>
<feature type="chain" id="PRO_5044760209" description="Abnormal cell migration protein 18-like fibronectin type I domain-containing protein" evidence="1">
    <location>
        <begin position="20"/>
        <end position="365"/>
    </location>
</feature>
<keyword evidence="4" id="KW-1185">Reference proteome</keyword>